<sequence>MLSVVAANGGVWEQRRCSRIDEKLRWYDEWRVNLRVDGDTVGKLITAVRRRELASLLWGHLHADKDAADKEMLTRQQKPSSAGHEPLYPGPVKTTPVVMLMKRAGPRTPGGRTPA</sequence>
<evidence type="ECO:0000313" key="3">
    <source>
        <dbReference type="Proteomes" id="UP001148614"/>
    </source>
</evidence>
<evidence type="ECO:0000313" key="2">
    <source>
        <dbReference type="EMBL" id="KAJ3569267.1"/>
    </source>
</evidence>
<evidence type="ECO:0000256" key="1">
    <source>
        <dbReference type="SAM" id="MobiDB-lite"/>
    </source>
</evidence>
<proteinExistence type="predicted"/>
<gene>
    <name evidence="2" type="ORF">NPX13_g6141</name>
</gene>
<dbReference type="EMBL" id="JANPWZ010001052">
    <property type="protein sequence ID" value="KAJ3569267.1"/>
    <property type="molecule type" value="Genomic_DNA"/>
</dbReference>
<dbReference type="AlphaFoldDB" id="A0A9W8ND37"/>
<keyword evidence="3" id="KW-1185">Reference proteome</keyword>
<accession>A0A9W8ND37</accession>
<protein>
    <submittedName>
        <fullName evidence="2">Uncharacterized protein</fullName>
    </submittedName>
</protein>
<organism evidence="2 3">
    <name type="scientific">Xylaria arbuscula</name>
    <dbReference type="NCBI Taxonomy" id="114810"/>
    <lineage>
        <taxon>Eukaryota</taxon>
        <taxon>Fungi</taxon>
        <taxon>Dikarya</taxon>
        <taxon>Ascomycota</taxon>
        <taxon>Pezizomycotina</taxon>
        <taxon>Sordariomycetes</taxon>
        <taxon>Xylariomycetidae</taxon>
        <taxon>Xylariales</taxon>
        <taxon>Xylariaceae</taxon>
        <taxon>Xylaria</taxon>
    </lineage>
</organism>
<dbReference type="Proteomes" id="UP001148614">
    <property type="component" value="Unassembled WGS sequence"/>
</dbReference>
<feature type="region of interest" description="Disordered" evidence="1">
    <location>
        <begin position="69"/>
        <end position="93"/>
    </location>
</feature>
<name>A0A9W8ND37_9PEZI</name>
<reference evidence="2" key="1">
    <citation type="submission" date="2022-07" db="EMBL/GenBank/DDBJ databases">
        <title>Genome Sequence of Xylaria arbuscula.</title>
        <authorList>
            <person name="Buettner E."/>
        </authorList>
    </citation>
    <scope>NUCLEOTIDE SEQUENCE</scope>
    <source>
        <strain evidence="2">VT107</strain>
    </source>
</reference>
<comment type="caution">
    <text evidence="2">The sequence shown here is derived from an EMBL/GenBank/DDBJ whole genome shotgun (WGS) entry which is preliminary data.</text>
</comment>